<organism evidence="1">
    <name type="scientific">Arundo donax</name>
    <name type="common">Giant reed</name>
    <name type="synonym">Donax arundinaceus</name>
    <dbReference type="NCBI Taxonomy" id="35708"/>
    <lineage>
        <taxon>Eukaryota</taxon>
        <taxon>Viridiplantae</taxon>
        <taxon>Streptophyta</taxon>
        <taxon>Embryophyta</taxon>
        <taxon>Tracheophyta</taxon>
        <taxon>Spermatophyta</taxon>
        <taxon>Magnoliopsida</taxon>
        <taxon>Liliopsida</taxon>
        <taxon>Poales</taxon>
        <taxon>Poaceae</taxon>
        <taxon>PACMAD clade</taxon>
        <taxon>Arundinoideae</taxon>
        <taxon>Arundineae</taxon>
        <taxon>Arundo</taxon>
    </lineage>
</organism>
<name>A0A0A9BXJ9_ARUDO</name>
<reference evidence="1" key="2">
    <citation type="journal article" date="2015" name="Data Brief">
        <title>Shoot transcriptome of the giant reed, Arundo donax.</title>
        <authorList>
            <person name="Barrero R.A."/>
            <person name="Guerrero F.D."/>
            <person name="Moolhuijzen P."/>
            <person name="Goolsby J.A."/>
            <person name="Tidwell J."/>
            <person name="Bellgard S.E."/>
            <person name="Bellgard M.I."/>
        </authorList>
    </citation>
    <scope>NUCLEOTIDE SEQUENCE</scope>
    <source>
        <tissue evidence="1">Shoot tissue taken approximately 20 cm above the soil surface</tissue>
    </source>
</reference>
<sequence>MFPPINIIVPPTHVQHSWQL</sequence>
<dbReference type="EMBL" id="GBRH01229136">
    <property type="protein sequence ID" value="JAD68759.1"/>
    <property type="molecule type" value="Transcribed_RNA"/>
</dbReference>
<protein>
    <submittedName>
        <fullName evidence="1">Uncharacterized protein</fullName>
    </submittedName>
</protein>
<proteinExistence type="predicted"/>
<reference evidence="1" key="1">
    <citation type="submission" date="2014-09" db="EMBL/GenBank/DDBJ databases">
        <authorList>
            <person name="Magalhaes I.L.F."/>
            <person name="Oliveira U."/>
            <person name="Santos F.R."/>
            <person name="Vidigal T.H.D.A."/>
            <person name="Brescovit A.D."/>
            <person name="Santos A.J."/>
        </authorList>
    </citation>
    <scope>NUCLEOTIDE SEQUENCE</scope>
    <source>
        <tissue evidence="1">Shoot tissue taken approximately 20 cm above the soil surface</tissue>
    </source>
</reference>
<accession>A0A0A9BXJ9</accession>
<evidence type="ECO:0000313" key="1">
    <source>
        <dbReference type="EMBL" id="JAD68759.1"/>
    </source>
</evidence>
<dbReference type="AlphaFoldDB" id="A0A0A9BXJ9"/>